<protein>
    <submittedName>
        <fullName evidence="1">Type I-F CRISPR-associated protein Csy1</fullName>
    </submittedName>
</protein>
<dbReference type="Pfam" id="PF09611">
    <property type="entry name" value="Cas_Csy1"/>
    <property type="match status" value="1"/>
</dbReference>
<gene>
    <name evidence="1" type="primary">csy1</name>
    <name evidence="1" type="ORF">B9G39_09620</name>
</gene>
<evidence type="ECO:0000313" key="1">
    <source>
        <dbReference type="EMBL" id="RDH43675.1"/>
    </source>
</evidence>
<dbReference type="RefSeq" id="WP_094786950.1">
    <property type="nucleotide sequence ID" value="NZ_NDXW01000001.1"/>
</dbReference>
<proteinExistence type="predicted"/>
<dbReference type="Proteomes" id="UP000257039">
    <property type="component" value="Unassembled WGS sequence"/>
</dbReference>
<keyword evidence="2" id="KW-1185">Reference proteome</keyword>
<dbReference type="InterPro" id="IPR013397">
    <property type="entry name" value="CRISPR-assoc_prot_Csy1"/>
</dbReference>
<comment type="caution">
    <text evidence="1">The sequence shown here is derived from an EMBL/GenBank/DDBJ whole genome shotgun (WGS) entry which is preliminary data.</text>
</comment>
<organism evidence="1 2">
    <name type="scientific">Zooshikella ganghwensis</name>
    <dbReference type="NCBI Taxonomy" id="202772"/>
    <lineage>
        <taxon>Bacteria</taxon>
        <taxon>Pseudomonadati</taxon>
        <taxon>Pseudomonadota</taxon>
        <taxon>Gammaproteobacteria</taxon>
        <taxon>Oceanospirillales</taxon>
        <taxon>Zooshikellaceae</taxon>
        <taxon>Zooshikella</taxon>
    </lineage>
</organism>
<dbReference type="EMBL" id="NDXW01000001">
    <property type="protein sequence ID" value="RDH43675.1"/>
    <property type="molecule type" value="Genomic_DNA"/>
</dbReference>
<sequence length="420" mass="48247">MDETLKKTAQIEIKGYIEGRLHEKLNALKENQYDKREQLIAQYQKSTWLENAAKRVEQIQLVTHAVKYSHPSAKGSSHYLEVNSSLQQHALLTTHSIGDERREDVVGNAAALDVYKFLTIDIQGKPLLTRLLNDEIEVKAALSEDTKISEQLAAAFKGITLSRGVVASHKLVKQIYFPIAEQNYHLLSPLYPTCLVQAVYDKIRNDRFGDEAKAAREARFERKMHDNGYNEYPNLVIQKFGGTKPQNISQLNSQRYGESWLLASCPPIWKSQPVKPPISLTSVFSKGLRRKSINERVKLLRKFLTKTKYNNVAIRDKRAQLVQNIIDDILQYAASVQRHKPGWSADTQCNLNIAEQYWLDPYRADSDKAFKEKRMLTNWEETVCEGFAKWLNHKLSVNGGLMVGDDEFYFWEKTFLQALI</sequence>
<accession>A0A4P9VK51</accession>
<name>A0A4P9VK51_9GAMM</name>
<dbReference type="NCBIfam" id="TIGR02564">
    <property type="entry name" value="cas_Csy1"/>
    <property type="match status" value="1"/>
</dbReference>
<evidence type="ECO:0000313" key="2">
    <source>
        <dbReference type="Proteomes" id="UP000257039"/>
    </source>
</evidence>
<dbReference type="AlphaFoldDB" id="A0A4P9VK51"/>
<reference evidence="1 2" key="1">
    <citation type="submission" date="2017-04" db="EMBL/GenBank/DDBJ databases">
        <title>Draft genome sequence of Zooshikella ganghwensis VG4 isolated from Red Sea sediments.</title>
        <authorList>
            <person name="Rehman Z."/>
            <person name="Alam I."/>
            <person name="Kamau A."/>
            <person name="Bajic V."/>
            <person name="Leiknes T."/>
        </authorList>
    </citation>
    <scope>NUCLEOTIDE SEQUENCE [LARGE SCALE GENOMIC DNA]</scope>
    <source>
        <strain evidence="1 2">VG4</strain>
    </source>
</reference>